<dbReference type="Gene3D" id="3.40.50.1100">
    <property type="match status" value="2"/>
</dbReference>
<keyword evidence="9" id="KW-0456">Lyase</keyword>
<dbReference type="GO" id="GO:0006565">
    <property type="term" value="P:L-serine catabolic process"/>
    <property type="evidence" value="ECO:0007669"/>
    <property type="project" value="TreeGrafter"/>
</dbReference>
<keyword evidence="13" id="KW-1185">Reference proteome</keyword>
<dbReference type="EMBL" id="ML996593">
    <property type="protein sequence ID" value="KAF2752812.1"/>
    <property type="molecule type" value="Genomic_DNA"/>
</dbReference>
<dbReference type="PANTHER" id="PTHR48078">
    <property type="entry name" value="THREONINE DEHYDRATASE, MITOCHONDRIAL-RELATED"/>
    <property type="match status" value="1"/>
</dbReference>
<dbReference type="InterPro" id="IPR036052">
    <property type="entry name" value="TrpB-like_PALP_sf"/>
</dbReference>
<dbReference type="OrthoDB" id="7773036at2759"/>
<evidence type="ECO:0000256" key="1">
    <source>
        <dbReference type="ARBA" id="ARBA00001933"/>
    </source>
</evidence>
<sequence>MSIDVIDSASARPAPHLNDRNIHHAAATSSSIKTAPHSRNEVMMNEYPRTWVKTPLKESAALSRAAGCRVFLKLENLQPSGSFKSRGVGNYMLCRLRERLTDSPNTPIHFYSSSGGNAGIACAYAAQSLGYPATIVVPTATKPAMISKMRTAGAHDVISHGASWQDADGYLRDEVLCKDPNGVYVPPFDHPDIWEGNKTTAYEIRDQLDEKPDVMICSVGGGGLFNGFIKAMHEMDWGDVPFLAMETIGADSLNKSVIEGKHITLPRITSRATCLGAIRIANKTWENMQANKNVQSIALPDAEAAMGCWRLADDERILVEMACGVCVVLCYDGRLQKIMSSIGKKLTPQSRVVITVCGGSDISVESLYEMRKEYAWVEKTVSDGTNGSGAPGSFTIPVVVGHEHQIDRATN</sequence>
<dbReference type="PANTHER" id="PTHR48078:SF2">
    <property type="entry name" value="CATABOLIC L-SERINE_THREONINE DEHYDRATASE"/>
    <property type="match status" value="1"/>
</dbReference>
<evidence type="ECO:0000256" key="8">
    <source>
        <dbReference type="ARBA" id="ARBA00022898"/>
    </source>
</evidence>
<dbReference type="RefSeq" id="XP_033595263.1">
    <property type="nucleotide sequence ID" value="XM_033744970.1"/>
</dbReference>
<dbReference type="EC" id="4.3.1.17" evidence="5"/>
<feature type="domain" description="Tryptophan synthase beta chain-like PALP" evidence="11">
    <location>
        <begin position="53"/>
        <end position="358"/>
    </location>
</feature>
<comment type="pathway">
    <text evidence="3">Carbohydrate biosynthesis; gluconeogenesis.</text>
</comment>
<dbReference type="InterPro" id="IPR050147">
    <property type="entry name" value="Ser/Thr_Dehydratase"/>
</dbReference>
<dbReference type="Proteomes" id="UP000799437">
    <property type="component" value="Unassembled WGS sequence"/>
</dbReference>
<dbReference type="GO" id="GO:0009097">
    <property type="term" value="P:isoleucine biosynthetic process"/>
    <property type="evidence" value="ECO:0007669"/>
    <property type="project" value="TreeGrafter"/>
</dbReference>
<dbReference type="Pfam" id="PF00291">
    <property type="entry name" value="PALP"/>
    <property type="match status" value="1"/>
</dbReference>
<evidence type="ECO:0000256" key="10">
    <source>
        <dbReference type="ARBA" id="ARBA00049406"/>
    </source>
</evidence>
<reference evidence="12" key="1">
    <citation type="journal article" date="2020" name="Stud. Mycol.">
        <title>101 Dothideomycetes genomes: a test case for predicting lifestyles and emergence of pathogens.</title>
        <authorList>
            <person name="Haridas S."/>
            <person name="Albert R."/>
            <person name="Binder M."/>
            <person name="Bloem J."/>
            <person name="Labutti K."/>
            <person name="Salamov A."/>
            <person name="Andreopoulos B."/>
            <person name="Baker S."/>
            <person name="Barry K."/>
            <person name="Bills G."/>
            <person name="Bluhm B."/>
            <person name="Cannon C."/>
            <person name="Castanera R."/>
            <person name="Culley D."/>
            <person name="Daum C."/>
            <person name="Ezra D."/>
            <person name="Gonzalez J."/>
            <person name="Henrissat B."/>
            <person name="Kuo A."/>
            <person name="Liang C."/>
            <person name="Lipzen A."/>
            <person name="Lutzoni F."/>
            <person name="Magnuson J."/>
            <person name="Mondo S."/>
            <person name="Nolan M."/>
            <person name="Ohm R."/>
            <person name="Pangilinan J."/>
            <person name="Park H.-J."/>
            <person name="Ramirez L."/>
            <person name="Alfaro M."/>
            <person name="Sun H."/>
            <person name="Tritt A."/>
            <person name="Yoshinaga Y."/>
            <person name="Zwiers L.-H."/>
            <person name="Turgeon B."/>
            <person name="Goodwin S."/>
            <person name="Spatafora J."/>
            <person name="Crous P."/>
            <person name="Grigoriev I."/>
        </authorList>
    </citation>
    <scope>NUCLEOTIDE SEQUENCE</scope>
    <source>
        <strain evidence="12">CBS 121739</strain>
    </source>
</reference>
<dbReference type="GO" id="GO:0003941">
    <property type="term" value="F:L-serine ammonia-lyase activity"/>
    <property type="evidence" value="ECO:0007669"/>
    <property type="project" value="UniProtKB-EC"/>
</dbReference>
<accession>A0A6A6VQB9</accession>
<dbReference type="GO" id="GO:0005737">
    <property type="term" value="C:cytoplasm"/>
    <property type="evidence" value="ECO:0007669"/>
    <property type="project" value="UniProtKB-SubCell"/>
</dbReference>
<comment type="subcellular location">
    <subcellularLocation>
        <location evidence="2">Cytoplasm</location>
    </subcellularLocation>
</comment>
<proteinExistence type="inferred from homology"/>
<evidence type="ECO:0000256" key="7">
    <source>
        <dbReference type="ARBA" id="ARBA00022490"/>
    </source>
</evidence>
<comment type="cofactor">
    <cofactor evidence="1">
        <name>pyridoxal 5'-phosphate</name>
        <dbReference type="ChEBI" id="CHEBI:597326"/>
    </cofactor>
</comment>
<organism evidence="12 13">
    <name type="scientific">Pseudovirgaria hyperparasitica</name>
    <dbReference type="NCBI Taxonomy" id="470096"/>
    <lineage>
        <taxon>Eukaryota</taxon>
        <taxon>Fungi</taxon>
        <taxon>Dikarya</taxon>
        <taxon>Ascomycota</taxon>
        <taxon>Pezizomycotina</taxon>
        <taxon>Dothideomycetes</taxon>
        <taxon>Dothideomycetes incertae sedis</taxon>
        <taxon>Acrospermales</taxon>
        <taxon>Acrospermaceae</taxon>
        <taxon>Pseudovirgaria</taxon>
    </lineage>
</organism>
<dbReference type="GO" id="GO:0006567">
    <property type="term" value="P:L-threonine catabolic process"/>
    <property type="evidence" value="ECO:0007669"/>
    <property type="project" value="TreeGrafter"/>
</dbReference>
<dbReference type="CDD" id="cd06448">
    <property type="entry name" value="L-Ser-dehyd"/>
    <property type="match status" value="1"/>
</dbReference>
<dbReference type="GO" id="GO:0030170">
    <property type="term" value="F:pyridoxal phosphate binding"/>
    <property type="evidence" value="ECO:0007669"/>
    <property type="project" value="InterPro"/>
</dbReference>
<evidence type="ECO:0000256" key="6">
    <source>
        <dbReference type="ARBA" id="ARBA00022432"/>
    </source>
</evidence>
<comment type="similarity">
    <text evidence="4">Belongs to the serine/threonine dehydratase family.</text>
</comment>
<evidence type="ECO:0000256" key="5">
    <source>
        <dbReference type="ARBA" id="ARBA00012093"/>
    </source>
</evidence>
<evidence type="ECO:0000256" key="2">
    <source>
        <dbReference type="ARBA" id="ARBA00004496"/>
    </source>
</evidence>
<dbReference type="GO" id="GO:0006094">
    <property type="term" value="P:gluconeogenesis"/>
    <property type="evidence" value="ECO:0007669"/>
    <property type="project" value="UniProtKB-KW"/>
</dbReference>
<evidence type="ECO:0000256" key="4">
    <source>
        <dbReference type="ARBA" id="ARBA00010869"/>
    </source>
</evidence>
<dbReference type="PROSITE" id="PS00165">
    <property type="entry name" value="DEHYDRATASE_SER_THR"/>
    <property type="match status" value="1"/>
</dbReference>
<dbReference type="AlphaFoldDB" id="A0A6A6VQB9"/>
<name>A0A6A6VQB9_9PEZI</name>
<keyword evidence="6" id="KW-0312">Gluconeogenesis</keyword>
<evidence type="ECO:0000313" key="13">
    <source>
        <dbReference type="Proteomes" id="UP000799437"/>
    </source>
</evidence>
<comment type="catalytic activity">
    <reaction evidence="10">
        <text>L-serine = pyruvate + NH4(+)</text>
        <dbReference type="Rhea" id="RHEA:19169"/>
        <dbReference type="ChEBI" id="CHEBI:15361"/>
        <dbReference type="ChEBI" id="CHEBI:28938"/>
        <dbReference type="ChEBI" id="CHEBI:33384"/>
        <dbReference type="EC" id="4.3.1.17"/>
    </reaction>
</comment>
<evidence type="ECO:0000259" key="11">
    <source>
        <dbReference type="Pfam" id="PF00291"/>
    </source>
</evidence>
<evidence type="ECO:0000256" key="9">
    <source>
        <dbReference type="ARBA" id="ARBA00023239"/>
    </source>
</evidence>
<dbReference type="GO" id="GO:0004794">
    <property type="term" value="F:threonine deaminase activity"/>
    <property type="evidence" value="ECO:0007669"/>
    <property type="project" value="TreeGrafter"/>
</dbReference>
<keyword evidence="8" id="KW-0663">Pyridoxal phosphate</keyword>
<evidence type="ECO:0000313" key="12">
    <source>
        <dbReference type="EMBL" id="KAF2752812.1"/>
    </source>
</evidence>
<keyword evidence="7" id="KW-0963">Cytoplasm</keyword>
<dbReference type="InterPro" id="IPR000634">
    <property type="entry name" value="Ser/Thr_deHydtase_PyrdxlP-BS"/>
</dbReference>
<dbReference type="SUPFAM" id="SSF53686">
    <property type="entry name" value="Tryptophan synthase beta subunit-like PLP-dependent enzymes"/>
    <property type="match status" value="1"/>
</dbReference>
<gene>
    <name evidence="12" type="ORF">EJ05DRAFT_480962</name>
</gene>
<dbReference type="GeneID" id="54486024"/>
<evidence type="ECO:0000256" key="3">
    <source>
        <dbReference type="ARBA" id="ARBA00004742"/>
    </source>
</evidence>
<dbReference type="FunFam" id="3.40.50.1100:FF:000040">
    <property type="entry name" value="L-serine dehydratase, putative"/>
    <property type="match status" value="1"/>
</dbReference>
<protein>
    <recommendedName>
        <fullName evidence="5">L-serine ammonia-lyase</fullName>
        <ecNumber evidence="5">4.3.1.17</ecNumber>
    </recommendedName>
</protein>
<dbReference type="InterPro" id="IPR001926">
    <property type="entry name" value="TrpB-like_PALP"/>
</dbReference>